<evidence type="ECO:0000313" key="2">
    <source>
        <dbReference type="EMBL" id="KAB8252375.1"/>
    </source>
</evidence>
<feature type="compositionally biased region" description="Acidic residues" evidence="1">
    <location>
        <begin position="297"/>
        <end position="314"/>
    </location>
</feature>
<dbReference type="EMBL" id="ML734555">
    <property type="protein sequence ID" value="KAB8252375.1"/>
    <property type="molecule type" value="Genomic_DNA"/>
</dbReference>
<gene>
    <name evidence="2" type="ORF">BDV35DRAFT_387324</name>
</gene>
<feature type="region of interest" description="Disordered" evidence="1">
    <location>
        <begin position="274"/>
        <end position="343"/>
    </location>
</feature>
<proteinExistence type="predicted"/>
<feature type="compositionally biased region" description="Acidic residues" evidence="1">
    <location>
        <begin position="334"/>
        <end position="343"/>
    </location>
</feature>
<name>A0A5N6HDM1_ASPFL</name>
<dbReference type="AlphaFoldDB" id="A0A5N6HDM1"/>
<sequence length="343" mass="39122">MDTQVSIDDELIACAGELRIPLHDLVNHMAVHGTENFKLFRQLTPEEWSTRGVRNIVLGENRIGRYLAWREENKQGRIDVDYSGYELPGGLDADAVYNPHAIYALENAVFLPAIDDEIAYVFDARGSGWSVISLGIRAHECTLYLLLPTALVYNYRARVEQELGDKPWLELDVEDPTFHQYIEALKQWAPEGTKFVNRRIDIDGDGAEPCDRLMEVLTAMTGDLTLPPPITWTILEASYDVLGTVDMEMRKLKRWWCPRQVWVSVVPREEGNFADLYPSAPERPESERLVVEPRREEDDDSSDDSDDGSDELDDAWGFNKYHGTLRQPAPPKDEDTDSTDSEY</sequence>
<organism evidence="2">
    <name type="scientific">Aspergillus flavus</name>
    <dbReference type="NCBI Taxonomy" id="5059"/>
    <lineage>
        <taxon>Eukaryota</taxon>
        <taxon>Fungi</taxon>
        <taxon>Dikarya</taxon>
        <taxon>Ascomycota</taxon>
        <taxon>Pezizomycotina</taxon>
        <taxon>Eurotiomycetes</taxon>
        <taxon>Eurotiomycetidae</taxon>
        <taxon>Eurotiales</taxon>
        <taxon>Aspergillaceae</taxon>
        <taxon>Aspergillus</taxon>
        <taxon>Aspergillus subgen. Circumdati</taxon>
    </lineage>
</organism>
<dbReference type="Proteomes" id="UP000325434">
    <property type="component" value="Unassembled WGS sequence"/>
</dbReference>
<evidence type="ECO:0000256" key="1">
    <source>
        <dbReference type="SAM" id="MobiDB-lite"/>
    </source>
</evidence>
<reference evidence="2" key="1">
    <citation type="submission" date="2019-04" db="EMBL/GenBank/DDBJ databases">
        <title>Friends and foes A comparative genomics study of 23 Aspergillus species from section Flavi.</title>
        <authorList>
            <consortium name="DOE Joint Genome Institute"/>
            <person name="Kjaerbolling I."/>
            <person name="Vesth T."/>
            <person name="Frisvad J.C."/>
            <person name="Nybo J.L."/>
            <person name="Theobald S."/>
            <person name="Kildgaard S."/>
            <person name="Isbrandt T."/>
            <person name="Kuo A."/>
            <person name="Sato A."/>
            <person name="Lyhne E.K."/>
            <person name="Kogle M.E."/>
            <person name="Wiebenga A."/>
            <person name="Kun R.S."/>
            <person name="Lubbers R.J."/>
            <person name="Makela M.R."/>
            <person name="Barry K."/>
            <person name="Chovatia M."/>
            <person name="Clum A."/>
            <person name="Daum C."/>
            <person name="Haridas S."/>
            <person name="He G."/>
            <person name="LaButti K."/>
            <person name="Lipzen A."/>
            <person name="Mondo S."/>
            <person name="Riley R."/>
            <person name="Salamov A."/>
            <person name="Simmons B.A."/>
            <person name="Magnuson J.K."/>
            <person name="Henrissat B."/>
            <person name="Mortensen U.H."/>
            <person name="Larsen T.O."/>
            <person name="Devries R.P."/>
            <person name="Grigoriev I.V."/>
            <person name="Machida M."/>
            <person name="Baker S.E."/>
            <person name="Andersen M.R."/>
        </authorList>
    </citation>
    <scope>NUCLEOTIDE SEQUENCE [LARGE SCALE GENOMIC DNA]</scope>
    <source>
        <strain evidence="2">CBS 121.62</strain>
    </source>
</reference>
<feature type="compositionally biased region" description="Basic and acidic residues" evidence="1">
    <location>
        <begin position="282"/>
        <end position="296"/>
    </location>
</feature>
<protein>
    <submittedName>
        <fullName evidence="2">Uncharacterized protein</fullName>
    </submittedName>
</protein>
<accession>A0A5N6HDM1</accession>